<organism evidence="2 3">
    <name type="scientific">Aliikangiella marina</name>
    <dbReference type="NCBI Taxonomy" id="1712262"/>
    <lineage>
        <taxon>Bacteria</taxon>
        <taxon>Pseudomonadati</taxon>
        <taxon>Pseudomonadota</taxon>
        <taxon>Gammaproteobacteria</taxon>
        <taxon>Oceanospirillales</taxon>
        <taxon>Pleioneaceae</taxon>
        <taxon>Aliikangiella</taxon>
    </lineage>
</organism>
<dbReference type="Proteomes" id="UP000317839">
    <property type="component" value="Unassembled WGS sequence"/>
</dbReference>
<dbReference type="EMBL" id="VIKR01000005">
    <property type="protein sequence ID" value="TQV72404.1"/>
    <property type="molecule type" value="Genomic_DNA"/>
</dbReference>
<dbReference type="AlphaFoldDB" id="A0A545T5A1"/>
<name>A0A545T5A1_9GAMM</name>
<dbReference type="PANTHER" id="PTHR34322">
    <property type="entry name" value="TRANSPOSASE, Y1_TNP DOMAIN-CONTAINING"/>
    <property type="match status" value="1"/>
</dbReference>
<dbReference type="GO" id="GO:0004803">
    <property type="term" value="F:transposase activity"/>
    <property type="evidence" value="ECO:0007669"/>
    <property type="project" value="InterPro"/>
</dbReference>
<proteinExistence type="predicted"/>
<reference evidence="2 3" key="1">
    <citation type="submission" date="2019-06" db="EMBL/GenBank/DDBJ databases">
        <title>Draft genome of Aliikangiella marina GYP-15.</title>
        <authorList>
            <person name="Wang G."/>
        </authorList>
    </citation>
    <scope>NUCLEOTIDE SEQUENCE [LARGE SCALE GENOMIC DNA]</scope>
    <source>
        <strain evidence="2 3">GYP-15</strain>
    </source>
</reference>
<evidence type="ECO:0000313" key="3">
    <source>
        <dbReference type="Proteomes" id="UP000317839"/>
    </source>
</evidence>
<dbReference type="InterPro" id="IPR002686">
    <property type="entry name" value="Transposase_17"/>
</dbReference>
<sequence>MSSHEKIHLVEGEFYHLFGHSLAKNAKLFYNARNYDSFLKNFRKYFSKYLDVWAYCLVPNHFHFMVRVKLKVDTTIVEIWREFSDEFSAMINKQENRLGNQFQKLPQFLHIKNKSHLLPMVKYINYNPVHHGLVEKPSDWRYSSVARTFSDKKLHVEVNKLMSIFEQGDKFDRFLYDTEEFKEIEYCIVE</sequence>
<comment type="caution">
    <text evidence="2">The sequence shown here is derived from an EMBL/GenBank/DDBJ whole genome shotgun (WGS) entry which is preliminary data.</text>
</comment>
<dbReference type="InterPro" id="IPR036515">
    <property type="entry name" value="Transposase_17_sf"/>
</dbReference>
<dbReference type="RefSeq" id="WP_142943734.1">
    <property type="nucleotide sequence ID" value="NZ_VIKR01000005.1"/>
</dbReference>
<dbReference type="Gene3D" id="3.30.70.1290">
    <property type="entry name" value="Transposase IS200-like"/>
    <property type="match status" value="1"/>
</dbReference>
<dbReference type="OrthoDB" id="9794403at2"/>
<dbReference type="PANTHER" id="PTHR34322:SF2">
    <property type="entry name" value="TRANSPOSASE IS200-LIKE DOMAIN-CONTAINING PROTEIN"/>
    <property type="match status" value="1"/>
</dbReference>
<feature type="domain" description="Transposase IS200-like" evidence="1">
    <location>
        <begin position="10"/>
        <end position="127"/>
    </location>
</feature>
<dbReference type="SMART" id="SM01321">
    <property type="entry name" value="Y1_Tnp"/>
    <property type="match status" value="1"/>
</dbReference>
<dbReference type="GO" id="GO:0006313">
    <property type="term" value="P:DNA transposition"/>
    <property type="evidence" value="ECO:0007669"/>
    <property type="project" value="InterPro"/>
</dbReference>
<evidence type="ECO:0000313" key="2">
    <source>
        <dbReference type="EMBL" id="TQV72404.1"/>
    </source>
</evidence>
<dbReference type="SUPFAM" id="SSF143422">
    <property type="entry name" value="Transposase IS200-like"/>
    <property type="match status" value="1"/>
</dbReference>
<keyword evidence="3" id="KW-1185">Reference proteome</keyword>
<protein>
    <recommendedName>
        <fullName evidence="1">Transposase IS200-like domain-containing protein</fullName>
    </recommendedName>
</protein>
<gene>
    <name evidence="2" type="ORF">FLL45_19535</name>
</gene>
<evidence type="ECO:0000259" key="1">
    <source>
        <dbReference type="SMART" id="SM01321"/>
    </source>
</evidence>
<dbReference type="GO" id="GO:0003677">
    <property type="term" value="F:DNA binding"/>
    <property type="evidence" value="ECO:0007669"/>
    <property type="project" value="InterPro"/>
</dbReference>
<accession>A0A545T5A1</accession>